<geneLocation type="plasmid" evidence="1">
    <name>pFiD188</name>
</geneLocation>
<organism evidence="1">
    <name type="scientific">Rhodococcoides fascians D188</name>
    <dbReference type="NCBI Taxonomy" id="1051973"/>
    <lineage>
        <taxon>Bacteria</taxon>
        <taxon>Bacillati</taxon>
        <taxon>Actinomycetota</taxon>
        <taxon>Actinomycetes</taxon>
        <taxon>Mycobacteriales</taxon>
        <taxon>Nocardiaceae</taxon>
        <taxon>Rhodococcoides</taxon>
    </lineage>
</organism>
<reference evidence="1" key="3">
    <citation type="journal article" date="2011" name="Annu. Rev. Phytopathol.">
        <title>A successful bacterial coup d'etat: how Rhodococcus fascians redirects plant development.</title>
        <authorList>
            <person name="Stes E."/>
            <person name="Vandeputte O.M."/>
            <person name="El Jaziri M."/>
            <person name="Holsters M."/>
            <person name="Vereecke D."/>
        </authorList>
    </citation>
    <scope>NUCLEOTIDE SEQUENCE</scope>
    <source>
        <strain evidence="1">D188</strain>
        <plasmid evidence="1">pFiD188</plasmid>
    </source>
</reference>
<gene>
    <name evidence="1" type="ORF">pFi_051</name>
</gene>
<keyword evidence="1" id="KW-0614">Plasmid</keyword>
<sequence>MRCTIPHEWVAEILVGLWSAKWLQTPGVPTVITVAGLAIAYKFFTDQLAHDRCLDKQQAHRDRKERDRDRKIGFASAFALEERRIAYNLRDLDHEFHSGRSVDDVAPYIARSRELPNDARRAVDTWAAQVGRGSWSVETRGAIAVIRSQVRVLDRRKEELSDTRSSPGAVRRHRSFVVNSTTARATTFLDRLTAKFDIWDGEEPVPQFKFKPHERRPAPVGQTNGMRQLMDWIKDRSDEFRDELSARFQHAPRP</sequence>
<reference evidence="1" key="5">
    <citation type="journal article" date="2012" name="Mol. Plant Microbe Interact.">
        <title>pFiD188, the linear virulence plasmid of Rhodococcus fascians D188.</title>
        <authorList>
            <person name="Francis I."/>
            <person name="De Keyser A."/>
            <person name="De Backer P."/>
            <person name="Simon-Mateo C."/>
            <person name="Kalkus J."/>
            <person name="Pertry I."/>
            <person name="Ardiles-Diaz W."/>
            <person name="De Rycke R."/>
            <person name="Vandeputte O.M."/>
            <person name="El Jaziri M."/>
            <person name="Holsters M."/>
            <person name="Vereecke D."/>
        </authorList>
    </citation>
    <scope>NUCLEOTIDE SEQUENCE</scope>
    <source>
        <strain evidence="1">D188</strain>
        <plasmid evidence="1">pFiD188</plasmid>
    </source>
</reference>
<name>G8JYR6_RHOFA</name>
<reference evidence="1" key="4">
    <citation type="submission" date="2011-06" db="EMBL/GenBank/DDBJ databases">
        <authorList>
            <person name="Vereecke D.M."/>
        </authorList>
    </citation>
    <scope>NUCLEOTIDE SEQUENCE</scope>
    <source>
        <strain evidence="1">D188</strain>
        <plasmid evidence="1">pFiD188</plasmid>
    </source>
</reference>
<evidence type="ECO:0000313" key="1">
    <source>
        <dbReference type="EMBL" id="AET25187.1"/>
    </source>
</evidence>
<reference evidence="1" key="1">
    <citation type="journal article" date="2009" name="Proc. Natl. Acad. Sci. U.S.A.">
        <title>Identification of Rhodococcus fascians cytokinins and their modus operandi to reshape the plant.</title>
        <authorList>
            <person name="Pertry I."/>
            <person name="Vaclavikova K."/>
            <person name="Depuydt S."/>
            <person name="Galuszka P."/>
            <person name="Spichal L."/>
            <person name="Temmerman W."/>
            <person name="Stes E."/>
            <person name="Schmulling T."/>
            <person name="Kakimoto T."/>
            <person name="Van Montagu M.C."/>
            <person name="Strnad M."/>
            <person name="Holsters M."/>
            <person name="Tarkowski P."/>
            <person name="Vereecke D."/>
        </authorList>
    </citation>
    <scope>NUCLEOTIDE SEQUENCE</scope>
    <source>
        <strain evidence="1">D188</strain>
        <plasmid evidence="1">pFiD188</plasmid>
    </source>
</reference>
<dbReference type="EMBL" id="JN093097">
    <property type="protein sequence ID" value="AET25187.1"/>
    <property type="molecule type" value="Genomic_DNA"/>
</dbReference>
<dbReference type="RefSeq" id="WP_015586105.1">
    <property type="nucleotide sequence ID" value="NC_021080.1"/>
</dbReference>
<accession>G8JYR6</accession>
<dbReference type="AlphaFoldDB" id="G8JYR6"/>
<protein>
    <submittedName>
        <fullName evidence="1">Uncharacterized protein</fullName>
    </submittedName>
</protein>
<reference evidence="1" key="2">
    <citation type="journal article" date="2010" name="Mol. Plant Microbe Interact.">
        <title>Rhodococcus fascians impacts plant development through the dynamic fas-mediated production of a cytokinin mix.</title>
        <authorList>
            <person name="Pertry I."/>
            <person name="Vaclavikova K."/>
            <person name="Gemrotova M."/>
            <person name="Spichal L."/>
            <person name="Galuszka P."/>
            <person name="Depuydt S."/>
            <person name="Temmerman W."/>
            <person name="Stes E."/>
            <person name="De Keyser A."/>
            <person name="Riefler M."/>
            <person name="Biondi S."/>
            <person name="Novak O."/>
            <person name="Schmulling T."/>
            <person name="Strnad M."/>
            <person name="Tarkowski P."/>
            <person name="Holsters M."/>
            <person name="Vereecke D."/>
        </authorList>
    </citation>
    <scope>NUCLEOTIDE SEQUENCE</scope>
    <source>
        <strain evidence="1">D188</strain>
        <plasmid evidence="1">pFiD188</plasmid>
    </source>
</reference>
<proteinExistence type="predicted"/>